<dbReference type="Proteomes" id="UP000668403">
    <property type="component" value="Unassembled WGS sequence"/>
</dbReference>
<accession>A0A939QEE3</accession>
<comment type="caution">
    <text evidence="4">The sequence shown here is derived from an EMBL/GenBank/DDBJ whole genome shotgun (WGS) entry which is preliminary data.</text>
</comment>
<evidence type="ECO:0000256" key="2">
    <source>
        <dbReference type="ARBA" id="ARBA00023002"/>
    </source>
</evidence>
<dbReference type="InterPro" id="IPR020843">
    <property type="entry name" value="ER"/>
</dbReference>
<reference evidence="4" key="1">
    <citation type="submission" date="2021-03" db="EMBL/GenBank/DDBJ databases">
        <title>Leucobacter chromiisoli sp. nov., isolated from chromium-containing soil of chemical plant.</title>
        <authorList>
            <person name="Xu Z."/>
        </authorList>
    </citation>
    <scope>NUCLEOTIDE SEQUENCE</scope>
    <source>
        <strain evidence="4">K 70/01</strain>
    </source>
</reference>
<dbReference type="Pfam" id="PF00107">
    <property type="entry name" value="ADH_zinc_N"/>
    <property type="match status" value="1"/>
</dbReference>
<dbReference type="SUPFAM" id="SSF51735">
    <property type="entry name" value="NAD(P)-binding Rossmann-fold domains"/>
    <property type="match status" value="1"/>
</dbReference>
<dbReference type="InterPro" id="IPR013154">
    <property type="entry name" value="ADH-like_N"/>
</dbReference>
<dbReference type="PANTHER" id="PTHR48106">
    <property type="entry name" value="QUINONE OXIDOREDUCTASE PIG3-RELATED"/>
    <property type="match status" value="1"/>
</dbReference>
<dbReference type="GO" id="GO:0070402">
    <property type="term" value="F:NADPH binding"/>
    <property type="evidence" value="ECO:0007669"/>
    <property type="project" value="TreeGrafter"/>
</dbReference>
<dbReference type="PANTHER" id="PTHR48106:SF8">
    <property type="entry name" value="OS02G0805600 PROTEIN"/>
    <property type="match status" value="1"/>
</dbReference>
<dbReference type="InterPro" id="IPR011032">
    <property type="entry name" value="GroES-like_sf"/>
</dbReference>
<feature type="domain" description="Enoyl reductase (ER)" evidence="3">
    <location>
        <begin position="19"/>
        <end position="338"/>
    </location>
</feature>
<dbReference type="Gene3D" id="3.90.180.10">
    <property type="entry name" value="Medium-chain alcohol dehydrogenases, catalytic domain"/>
    <property type="match status" value="1"/>
</dbReference>
<dbReference type="GO" id="GO:0016651">
    <property type="term" value="F:oxidoreductase activity, acting on NAD(P)H"/>
    <property type="evidence" value="ECO:0007669"/>
    <property type="project" value="TreeGrafter"/>
</dbReference>
<dbReference type="InterPro" id="IPR013149">
    <property type="entry name" value="ADH-like_C"/>
</dbReference>
<organism evidence="4 5">
    <name type="scientific">Leucobacter tardus</name>
    <dbReference type="NCBI Taxonomy" id="501483"/>
    <lineage>
        <taxon>Bacteria</taxon>
        <taxon>Bacillati</taxon>
        <taxon>Actinomycetota</taxon>
        <taxon>Actinomycetes</taxon>
        <taxon>Micrococcales</taxon>
        <taxon>Microbacteriaceae</taxon>
        <taxon>Leucobacter</taxon>
    </lineage>
</organism>
<gene>
    <name evidence="4" type="ORF">J4H85_09845</name>
</gene>
<dbReference type="AlphaFoldDB" id="A0A939QEE3"/>
<dbReference type="InterPro" id="IPR014189">
    <property type="entry name" value="Quinone_OxRdtase_PIG3"/>
</dbReference>
<sequence length="338" mass="34031">MSTHELPEHMRVVEIREAGGPEVLVTAEREVPQPGPGEILIKVAATGFNGADAAQRAGTYPPPAGASDLPGLECSGTVAARGAGAQRFALGDEVCALLAGGGYAEFVVVPEVQVLHVPAGVALIDAAAIPEAACTVLSNFAAPRPPGPGQTVLVHGGSGGLGAFAIGLAAALGCRVLATAGTSEGIAHALSAGADAAHDYHQGSFADFVHAQTDSAGVDLVLDVVGGPYLSDNLRSLAIGGRLAVISVLGGPKAEVHLGAMMQRRLTISATTLRARPVDGVGSKAEIVCAVEATVWPLIVNGRLRTAPTTRMPLGEASALHRAHADRTLAPGKAILVV</sequence>
<dbReference type="SMART" id="SM00829">
    <property type="entry name" value="PKS_ER"/>
    <property type="match status" value="1"/>
</dbReference>
<evidence type="ECO:0000256" key="1">
    <source>
        <dbReference type="ARBA" id="ARBA00022857"/>
    </source>
</evidence>
<dbReference type="CDD" id="cd05276">
    <property type="entry name" value="p53_inducible_oxidoreductase"/>
    <property type="match status" value="1"/>
</dbReference>
<keyword evidence="5" id="KW-1185">Reference proteome</keyword>
<dbReference type="NCBIfam" id="TIGR02824">
    <property type="entry name" value="quinone_pig3"/>
    <property type="match status" value="1"/>
</dbReference>
<name>A0A939QEE3_9MICO</name>
<dbReference type="Gene3D" id="3.40.50.720">
    <property type="entry name" value="NAD(P)-binding Rossmann-like Domain"/>
    <property type="match status" value="1"/>
</dbReference>
<evidence type="ECO:0000313" key="4">
    <source>
        <dbReference type="EMBL" id="MBO2990292.1"/>
    </source>
</evidence>
<protein>
    <submittedName>
        <fullName evidence="4">NAD(P)H-quinone oxidoreductase</fullName>
    </submittedName>
</protein>
<keyword evidence="1" id="KW-0521">NADP</keyword>
<proteinExistence type="predicted"/>
<keyword evidence="2" id="KW-0560">Oxidoreductase</keyword>
<dbReference type="SUPFAM" id="SSF50129">
    <property type="entry name" value="GroES-like"/>
    <property type="match status" value="1"/>
</dbReference>
<dbReference type="InterPro" id="IPR036291">
    <property type="entry name" value="NAD(P)-bd_dom_sf"/>
</dbReference>
<evidence type="ECO:0000313" key="5">
    <source>
        <dbReference type="Proteomes" id="UP000668403"/>
    </source>
</evidence>
<dbReference type="RefSeq" id="WP_208239173.1">
    <property type="nucleotide sequence ID" value="NZ_BAAAQU010000002.1"/>
</dbReference>
<dbReference type="Pfam" id="PF08240">
    <property type="entry name" value="ADH_N"/>
    <property type="match status" value="1"/>
</dbReference>
<dbReference type="EMBL" id="JAGFBF010000005">
    <property type="protein sequence ID" value="MBO2990292.1"/>
    <property type="molecule type" value="Genomic_DNA"/>
</dbReference>
<evidence type="ECO:0000259" key="3">
    <source>
        <dbReference type="SMART" id="SM00829"/>
    </source>
</evidence>